<evidence type="ECO:0008006" key="5">
    <source>
        <dbReference type="Google" id="ProtNLM"/>
    </source>
</evidence>
<evidence type="ECO:0000256" key="2">
    <source>
        <dbReference type="SAM" id="Phobius"/>
    </source>
</evidence>
<keyword evidence="2" id="KW-0472">Membrane</keyword>
<reference evidence="3 4" key="1">
    <citation type="submission" date="2020-07" db="EMBL/GenBank/DDBJ databases">
        <title>Isolated bacteria genomes of Apis mellifera.</title>
        <authorList>
            <person name="Wu J."/>
            <person name="Zheng H."/>
        </authorList>
    </citation>
    <scope>NUCLEOTIDE SEQUENCE [LARGE SCALE GENOMIC DNA]</scope>
    <source>
        <strain evidence="3 4">W8116</strain>
    </source>
</reference>
<feature type="region of interest" description="Disordered" evidence="1">
    <location>
        <begin position="242"/>
        <end position="349"/>
    </location>
</feature>
<dbReference type="Proteomes" id="UP000700855">
    <property type="component" value="Unassembled WGS sequence"/>
</dbReference>
<keyword evidence="2" id="KW-1133">Transmembrane helix</keyword>
<feature type="transmembrane region" description="Helical" evidence="2">
    <location>
        <begin position="42"/>
        <end position="61"/>
    </location>
</feature>
<sequence length="349" mass="36803">MGDKDQESEVEEADEEAKVDKAPPTVVPGDEDTTSGRRHRKWLVAVIVAVVVVVVAGLAGWRVVENRRHGSALESCNRAAKSLQERTSFAKMARYREASGVKADEVKDAKTVTNMSSSVKAAGGLKPSLIQCNASMSTGELNTAVSKAKKLDSEYEAVSKAAKAVLASRDAKTLDDAKAALNTKKDEASKLLGDSDGKVADNATRDNLQTAINQAGQIKGDEAKAYQDAAGSLQTAIDRVNESMQAKSQADQQAAAQAAQEQAAQHRAQRQGATQRRQVSSSNRQRGSTQTRRPSYRPSGNRGGGGGGSSQAPATPSAPQGGGSNWRDRLNRPDTSMHGCNSDGLCVLG</sequence>
<feature type="compositionally biased region" description="Low complexity" evidence="1">
    <location>
        <begin position="310"/>
        <end position="319"/>
    </location>
</feature>
<protein>
    <recommendedName>
        <fullName evidence="5">Colicin transporter</fullName>
    </recommendedName>
</protein>
<dbReference type="RefSeq" id="WP_198206030.1">
    <property type="nucleotide sequence ID" value="NZ_JACFSA010000002.1"/>
</dbReference>
<keyword evidence="4" id="KW-1185">Reference proteome</keyword>
<feature type="compositionally biased region" description="Low complexity" evidence="1">
    <location>
        <begin position="245"/>
        <end position="300"/>
    </location>
</feature>
<dbReference type="EMBL" id="JACFSA010000002">
    <property type="protein sequence ID" value="MBI0144112.1"/>
    <property type="molecule type" value="Genomic_DNA"/>
</dbReference>
<evidence type="ECO:0000313" key="4">
    <source>
        <dbReference type="Proteomes" id="UP000700855"/>
    </source>
</evidence>
<gene>
    <name evidence="3" type="ORF">H3U98_04870</name>
</gene>
<feature type="region of interest" description="Disordered" evidence="1">
    <location>
        <begin position="1"/>
        <end position="35"/>
    </location>
</feature>
<evidence type="ECO:0000313" key="3">
    <source>
        <dbReference type="EMBL" id="MBI0144112.1"/>
    </source>
</evidence>
<comment type="caution">
    <text evidence="3">The sequence shown here is derived from an EMBL/GenBank/DDBJ whole genome shotgun (WGS) entry which is preliminary data.</text>
</comment>
<accession>A0ABS0R085</accession>
<organism evidence="3 4">
    <name type="scientific">Bifidobacterium choladohabitans</name>
    <dbReference type="NCBI Taxonomy" id="2750947"/>
    <lineage>
        <taxon>Bacteria</taxon>
        <taxon>Bacillati</taxon>
        <taxon>Actinomycetota</taxon>
        <taxon>Actinomycetes</taxon>
        <taxon>Bifidobacteriales</taxon>
        <taxon>Bifidobacteriaceae</taxon>
        <taxon>Bifidobacterium</taxon>
    </lineage>
</organism>
<keyword evidence="2" id="KW-0812">Transmembrane</keyword>
<evidence type="ECO:0000256" key="1">
    <source>
        <dbReference type="SAM" id="MobiDB-lite"/>
    </source>
</evidence>
<name>A0ABS0R085_9BIFI</name>
<proteinExistence type="predicted"/>